<dbReference type="PANTHER" id="PTHR46847:SF1">
    <property type="entry name" value="D-ALLOSE-BINDING PERIPLASMIC PROTEIN-RELATED"/>
    <property type="match status" value="1"/>
</dbReference>
<dbReference type="InterPro" id="IPR028082">
    <property type="entry name" value="Peripla_BP_I"/>
</dbReference>
<dbReference type="SUPFAM" id="SSF53822">
    <property type="entry name" value="Periplasmic binding protein-like I"/>
    <property type="match status" value="1"/>
</dbReference>
<dbReference type="Gene3D" id="3.40.50.2300">
    <property type="match status" value="2"/>
</dbReference>
<proteinExistence type="inferred from homology"/>
<evidence type="ECO:0000256" key="4">
    <source>
        <dbReference type="SAM" id="SignalP"/>
    </source>
</evidence>
<comment type="subcellular location">
    <subcellularLocation>
        <location evidence="1">Cell envelope</location>
    </subcellularLocation>
</comment>
<protein>
    <submittedName>
        <fullName evidence="6">Ribose-binding protein</fullName>
    </submittedName>
</protein>
<feature type="signal peptide" evidence="4">
    <location>
        <begin position="1"/>
        <end position="25"/>
    </location>
</feature>
<gene>
    <name evidence="6" type="ORF">EDC14_105217</name>
</gene>
<evidence type="ECO:0000313" key="7">
    <source>
        <dbReference type="Proteomes" id="UP000295008"/>
    </source>
</evidence>
<feature type="chain" id="PRO_5020462211" evidence="4">
    <location>
        <begin position="26"/>
        <end position="309"/>
    </location>
</feature>
<name>A0A4R1QQE2_HYDET</name>
<reference evidence="6 7" key="1">
    <citation type="submission" date="2019-03" db="EMBL/GenBank/DDBJ databases">
        <title>Genomic Encyclopedia of Type Strains, Phase IV (KMG-IV): sequencing the most valuable type-strain genomes for metagenomic binning, comparative biology and taxonomic classification.</title>
        <authorList>
            <person name="Goeker M."/>
        </authorList>
    </citation>
    <scope>NUCLEOTIDE SEQUENCE [LARGE SCALE GENOMIC DNA]</scope>
    <source>
        <strain evidence="6 7">LX-B</strain>
    </source>
</reference>
<sequence length="309" mass="33331">MRKRSVVLLLVFALVLASVSTVSFAAKQRVFGVTFMTMNNPFFVAMEKNIRAELKKMDPNAKLIVGDSQFNLSKQISDVEDMIQQKIDILLLNAVDSKAIAPAVVAANKAKIPVITLDVNAEGGKVTSFIATDNYLAGKLDGEYLVKRLKGKGNIVIINGTPITSVMQRVQGFKDVIKKYPGIKVVAEQNGETNETKSMEVMENILQAHQKIDAVFGINDPTALGALAAVETAGRQNEMFILGVDGSPNAVEAILKGKALAATASQFPAEIGRQGVQVAFKVLKGQKVPAEIKVKSELITKENAKGFSW</sequence>
<dbReference type="GO" id="GO:0030246">
    <property type="term" value="F:carbohydrate binding"/>
    <property type="evidence" value="ECO:0007669"/>
    <property type="project" value="UniProtKB-ARBA"/>
</dbReference>
<dbReference type="CDD" id="cd06321">
    <property type="entry name" value="PBP1_ABC_sugar_binding-like"/>
    <property type="match status" value="1"/>
</dbReference>
<keyword evidence="3 4" id="KW-0732">Signal</keyword>
<dbReference type="AlphaFoldDB" id="A0A4R1QQE2"/>
<keyword evidence="7" id="KW-1185">Reference proteome</keyword>
<comment type="caution">
    <text evidence="6">The sequence shown here is derived from an EMBL/GenBank/DDBJ whole genome shotgun (WGS) entry which is preliminary data.</text>
</comment>
<dbReference type="InterPro" id="IPR025997">
    <property type="entry name" value="SBP_2_dom"/>
</dbReference>
<organism evidence="6 7">
    <name type="scientific">Hydrogenispora ethanolica</name>
    <dbReference type="NCBI Taxonomy" id="1082276"/>
    <lineage>
        <taxon>Bacteria</taxon>
        <taxon>Bacillati</taxon>
        <taxon>Bacillota</taxon>
        <taxon>Hydrogenispora</taxon>
    </lineage>
</organism>
<dbReference type="GO" id="GO:0030313">
    <property type="term" value="C:cell envelope"/>
    <property type="evidence" value="ECO:0007669"/>
    <property type="project" value="UniProtKB-SubCell"/>
</dbReference>
<evidence type="ECO:0000313" key="6">
    <source>
        <dbReference type="EMBL" id="TCL56036.1"/>
    </source>
</evidence>
<evidence type="ECO:0000256" key="3">
    <source>
        <dbReference type="ARBA" id="ARBA00022729"/>
    </source>
</evidence>
<feature type="domain" description="Periplasmic binding protein" evidence="5">
    <location>
        <begin position="31"/>
        <end position="287"/>
    </location>
</feature>
<dbReference type="Proteomes" id="UP000295008">
    <property type="component" value="Unassembled WGS sequence"/>
</dbReference>
<dbReference type="Pfam" id="PF13407">
    <property type="entry name" value="Peripla_BP_4"/>
    <property type="match status" value="1"/>
</dbReference>
<comment type="similarity">
    <text evidence="2">Belongs to the bacterial solute-binding protein 2 family.</text>
</comment>
<accession>A0A4R1QQE2</accession>
<evidence type="ECO:0000259" key="5">
    <source>
        <dbReference type="Pfam" id="PF13407"/>
    </source>
</evidence>
<dbReference type="RefSeq" id="WP_165908302.1">
    <property type="nucleotide sequence ID" value="NZ_SLUN01000052.1"/>
</dbReference>
<evidence type="ECO:0000256" key="2">
    <source>
        <dbReference type="ARBA" id="ARBA00007639"/>
    </source>
</evidence>
<dbReference type="EMBL" id="SLUN01000052">
    <property type="protein sequence ID" value="TCL56036.1"/>
    <property type="molecule type" value="Genomic_DNA"/>
</dbReference>
<evidence type="ECO:0000256" key="1">
    <source>
        <dbReference type="ARBA" id="ARBA00004196"/>
    </source>
</evidence>
<dbReference type="PANTHER" id="PTHR46847">
    <property type="entry name" value="D-ALLOSE-BINDING PERIPLASMIC PROTEIN-RELATED"/>
    <property type="match status" value="1"/>
</dbReference>